<sequence>MAKPDKPVVDEEERREQISKLIWIGITVVGTLIMGVFMLRTELHALISENEPLPPGASAPATPGAAPETPPAQGQNPANP</sequence>
<dbReference type="Proteomes" id="UP000032683">
    <property type="component" value="Unassembled WGS sequence"/>
</dbReference>
<comment type="caution">
    <text evidence="3">The sequence shown here is derived from an EMBL/GenBank/DDBJ whole genome shotgun (WGS) entry which is preliminary data.</text>
</comment>
<dbReference type="EMBL" id="BANJ01000049">
    <property type="protein sequence ID" value="GAO00484.1"/>
    <property type="molecule type" value="Genomic_DNA"/>
</dbReference>
<dbReference type="AlphaFoldDB" id="A0A0D6QAX3"/>
<proteinExistence type="predicted"/>
<feature type="region of interest" description="Disordered" evidence="1">
    <location>
        <begin position="50"/>
        <end position="80"/>
    </location>
</feature>
<accession>A0A0D6QAX3</accession>
<keyword evidence="2" id="KW-0472">Membrane</keyword>
<protein>
    <submittedName>
        <fullName evidence="3">Uncharacterized protein</fullName>
    </submittedName>
</protein>
<keyword evidence="2" id="KW-0812">Transmembrane</keyword>
<feature type="transmembrane region" description="Helical" evidence="2">
    <location>
        <begin position="21"/>
        <end position="39"/>
    </location>
</feature>
<dbReference type="RefSeq" id="WP_048856799.1">
    <property type="nucleotide sequence ID" value="NZ_BANJ01000049.1"/>
</dbReference>
<organism evidence="3 4">
    <name type="scientific">Komagataeibacter xylinus NBRC 13693</name>
    <dbReference type="NCBI Taxonomy" id="1234668"/>
    <lineage>
        <taxon>Bacteria</taxon>
        <taxon>Pseudomonadati</taxon>
        <taxon>Pseudomonadota</taxon>
        <taxon>Alphaproteobacteria</taxon>
        <taxon>Acetobacterales</taxon>
        <taxon>Acetobacteraceae</taxon>
        <taxon>Komagataeibacter</taxon>
    </lineage>
</organism>
<keyword evidence="2" id="KW-1133">Transmembrane helix</keyword>
<evidence type="ECO:0000256" key="1">
    <source>
        <dbReference type="SAM" id="MobiDB-lite"/>
    </source>
</evidence>
<feature type="compositionally biased region" description="Low complexity" evidence="1">
    <location>
        <begin position="58"/>
        <end position="67"/>
    </location>
</feature>
<evidence type="ECO:0000256" key="2">
    <source>
        <dbReference type="SAM" id="Phobius"/>
    </source>
</evidence>
<gene>
    <name evidence="3" type="ORF">Gxy13693_049_015</name>
</gene>
<reference evidence="3 4" key="1">
    <citation type="submission" date="2012-11" db="EMBL/GenBank/DDBJ databases">
        <title>Whole genome sequence of Gluconacetobacter xylinus NBRC 13693.</title>
        <authorList>
            <person name="Azuma Y."/>
            <person name="Higashiura N."/>
            <person name="Hirakawa H."/>
            <person name="Matsushita K."/>
        </authorList>
    </citation>
    <scope>NUCLEOTIDE SEQUENCE [LARGE SCALE GENOMIC DNA]</scope>
    <source>
        <strain evidence="3 4">NBRC 13693</strain>
    </source>
</reference>
<evidence type="ECO:0000313" key="4">
    <source>
        <dbReference type="Proteomes" id="UP000032683"/>
    </source>
</evidence>
<name>A0A0D6QAX3_KOMXY</name>
<evidence type="ECO:0000313" key="3">
    <source>
        <dbReference type="EMBL" id="GAO00484.1"/>
    </source>
</evidence>